<proteinExistence type="predicted"/>
<dbReference type="Gene3D" id="2.40.30.130">
    <property type="match status" value="1"/>
</dbReference>
<keyword evidence="1" id="KW-0436">Ligase</keyword>
<dbReference type="PANTHER" id="PTHR43462:SF2">
    <property type="entry name" value="THREONYL AND ALANYL TRNA SYNTHETASE SECOND ADDITIONAL DOMAIN-CONTAINING PROTEIN"/>
    <property type="match status" value="1"/>
</dbReference>
<keyword evidence="2" id="KW-1185">Reference proteome</keyword>
<sequence length="210" mass="23106">MTRKLYWEGGITESEVEVLYCEKLADGEYSVRLNATPFHPQGGGQPADVGWIDEAEVFAVEVVDGNIIHYTHQEVGSGSAFARVNVDQRQRHSRLHSAGHLIGHALEAFAWRPVKAHHWPGEARVTFKPAGDAQAVDVETVQNLCEDLIARNLPCKVKVDEKQSRQVGFGELKPYGCGGTHVAATADLQGLQILSANLRKGQLIVQYDIQ</sequence>
<dbReference type="EMBL" id="CP054580">
    <property type="protein sequence ID" value="QKS25487.1"/>
    <property type="molecule type" value="Genomic_DNA"/>
</dbReference>
<dbReference type="RefSeq" id="WP_022521734.1">
    <property type="nucleotide sequence ID" value="NZ_CP054580.1"/>
</dbReference>
<name>A0AAP9NNN9_9GAMM</name>
<dbReference type="SUPFAM" id="SSF55186">
    <property type="entry name" value="ThrRS/AlaRS common domain"/>
    <property type="match status" value="1"/>
</dbReference>
<gene>
    <name evidence="1" type="ORF">FX987_03283</name>
</gene>
<evidence type="ECO:0000313" key="1">
    <source>
        <dbReference type="EMBL" id="QKS25487.1"/>
    </source>
</evidence>
<dbReference type="AlphaFoldDB" id="A0AAP9NNN9"/>
<dbReference type="InterPro" id="IPR009000">
    <property type="entry name" value="Transl_B-barrel_sf"/>
</dbReference>
<dbReference type="GO" id="GO:0004813">
    <property type="term" value="F:alanine-tRNA ligase activity"/>
    <property type="evidence" value="ECO:0007669"/>
    <property type="project" value="UniProtKB-EC"/>
</dbReference>
<dbReference type="Proteomes" id="UP000509761">
    <property type="component" value="Chromosome"/>
</dbReference>
<dbReference type="GO" id="GO:0000166">
    <property type="term" value="F:nucleotide binding"/>
    <property type="evidence" value="ECO:0007669"/>
    <property type="project" value="InterPro"/>
</dbReference>
<dbReference type="Gene3D" id="3.30.980.10">
    <property type="entry name" value="Threonyl-trna Synthetase, Chain A, domain 2"/>
    <property type="match status" value="1"/>
</dbReference>
<evidence type="ECO:0000313" key="2">
    <source>
        <dbReference type="Proteomes" id="UP000509761"/>
    </source>
</evidence>
<dbReference type="InterPro" id="IPR018163">
    <property type="entry name" value="Thr/Ala-tRNA-synth_IIc_edit"/>
</dbReference>
<protein>
    <submittedName>
        <fullName evidence="1">Alanine--tRNA ligase</fullName>
        <ecNumber evidence="1">6.1.1.7</ecNumber>
    </submittedName>
</protein>
<accession>A0AAP9NNN9</accession>
<organism evidence="1 2">
    <name type="scientific">Vreelandella titanicae</name>
    <dbReference type="NCBI Taxonomy" id="664683"/>
    <lineage>
        <taxon>Bacteria</taxon>
        <taxon>Pseudomonadati</taxon>
        <taxon>Pseudomonadota</taxon>
        <taxon>Gammaproteobacteria</taxon>
        <taxon>Oceanospirillales</taxon>
        <taxon>Halomonadaceae</taxon>
        <taxon>Vreelandella</taxon>
    </lineage>
</organism>
<dbReference type="InterPro" id="IPR051335">
    <property type="entry name" value="Alanyl-tRNA_Editing_Enzymes"/>
</dbReference>
<dbReference type="SUPFAM" id="SSF50447">
    <property type="entry name" value="Translation proteins"/>
    <property type="match status" value="1"/>
</dbReference>
<dbReference type="PANTHER" id="PTHR43462">
    <property type="entry name" value="ALANYL-TRNA EDITING PROTEIN"/>
    <property type="match status" value="1"/>
</dbReference>
<dbReference type="EC" id="6.1.1.7" evidence="1"/>
<reference evidence="1 2" key="1">
    <citation type="submission" date="2019-12" db="EMBL/GenBank/DDBJ databases">
        <title>Genome sequencing and assembly of endphytes of Porphyra tenera.</title>
        <authorList>
            <person name="Park J.M."/>
            <person name="Shin R."/>
            <person name="Jo S.H."/>
        </authorList>
    </citation>
    <scope>NUCLEOTIDE SEQUENCE [LARGE SCALE GENOMIC DNA]</scope>
    <source>
        <strain evidence="1 2">GPM3</strain>
    </source>
</reference>